<dbReference type="AlphaFoldDB" id="A0A0K0FNB5"/>
<name>A0A0K0FNB5_STRVS</name>
<keyword evidence="2" id="KW-1185">Reference proteome</keyword>
<proteinExistence type="predicted"/>
<feature type="compositionally biased region" description="Low complexity" evidence="1">
    <location>
        <begin position="1"/>
        <end position="16"/>
    </location>
</feature>
<protein>
    <submittedName>
        <fullName evidence="3">DUF3787 domain-containing protein</fullName>
    </submittedName>
</protein>
<evidence type="ECO:0000256" key="1">
    <source>
        <dbReference type="SAM" id="MobiDB-lite"/>
    </source>
</evidence>
<evidence type="ECO:0000313" key="3">
    <source>
        <dbReference type="WBParaSite" id="SVE_1049500.1"/>
    </source>
</evidence>
<dbReference type="WBParaSite" id="SVE_1049500.1">
    <property type="protein sequence ID" value="SVE_1049500.1"/>
    <property type="gene ID" value="SVE_1049500"/>
</dbReference>
<feature type="compositionally biased region" description="Basic and acidic residues" evidence="1">
    <location>
        <begin position="42"/>
        <end position="55"/>
    </location>
</feature>
<feature type="region of interest" description="Disordered" evidence="1">
    <location>
        <begin position="1"/>
        <end position="22"/>
    </location>
</feature>
<feature type="region of interest" description="Disordered" evidence="1">
    <location>
        <begin position="35"/>
        <end position="72"/>
    </location>
</feature>
<accession>A0A0K0FNB5</accession>
<sequence length="72" mass="8319">MNNTNPQQQNNKSPNSIESKKKATMVLGRDVNLLQSKQNMHSNEKSYDDTLKNVDELPEDDESIRNCVEQRK</sequence>
<dbReference type="Proteomes" id="UP000035680">
    <property type="component" value="Unassembled WGS sequence"/>
</dbReference>
<reference evidence="2" key="1">
    <citation type="submission" date="2014-07" db="EMBL/GenBank/DDBJ databases">
        <authorList>
            <person name="Martin A.A"/>
            <person name="De Silva N."/>
        </authorList>
    </citation>
    <scope>NUCLEOTIDE SEQUENCE</scope>
</reference>
<organism evidence="2 3">
    <name type="scientific">Strongyloides venezuelensis</name>
    <name type="common">Threadworm</name>
    <dbReference type="NCBI Taxonomy" id="75913"/>
    <lineage>
        <taxon>Eukaryota</taxon>
        <taxon>Metazoa</taxon>
        <taxon>Ecdysozoa</taxon>
        <taxon>Nematoda</taxon>
        <taxon>Chromadorea</taxon>
        <taxon>Rhabditida</taxon>
        <taxon>Tylenchina</taxon>
        <taxon>Panagrolaimomorpha</taxon>
        <taxon>Strongyloidoidea</taxon>
        <taxon>Strongyloididae</taxon>
        <taxon>Strongyloides</taxon>
    </lineage>
</organism>
<reference evidence="3" key="2">
    <citation type="submission" date="2015-08" db="UniProtKB">
        <authorList>
            <consortium name="WormBaseParasite"/>
        </authorList>
    </citation>
    <scope>IDENTIFICATION</scope>
</reference>
<evidence type="ECO:0000313" key="2">
    <source>
        <dbReference type="Proteomes" id="UP000035680"/>
    </source>
</evidence>